<dbReference type="EMBL" id="AP019400">
    <property type="protein sequence ID" value="BBI31193.1"/>
    <property type="molecule type" value="Genomic_DNA"/>
</dbReference>
<organism evidence="1 2">
    <name type="scientific">Cohnella abietis</name>
    <dbReference type="NCBI Taxonomy" id="2507935"/>
    <lineage>
        <taxon>Bacteria</taxon>
        <taxon>Bacillati</taxon>
        <taxon>Bacillota</taxon>
        <taxon>Bacilli</taxon>
        <taxon>Bacillales</taxon>
        <taxon>Paenibacillaceae</taxon>
        <taxon>Cohnella</taxon>
    </lineage>
</organism>
<reference evidence="1 2" key="1">
    <citation type="submission" date="2019-01" db="EMBL/GenBank/DDBJ databases">
        <title>Complete genome sequence of Cohnella hallensis HS21 isolated from Korean fir (Abies koreana) rhizospheric soil.</title>
        <authorList>
            <person name="Jiang L."/>
            <person name="Kang S.W."/>
            <person name="Kim S."/>
            <person name="Jung J."/>
            <person name="Kim C.Y."/>
            <person name="Kim D.H."/>
            <person name="Kim S.W."/>
            <person name="Lee J."/>
        </authorList>
    </citation>
    <scope>NUCLEOTIDE SEQUENCE [LARGE SCALE GENOMIC DNA]</scope>
    <source>
        <strain evidence="1 2">HS21</strain>
    </source>
</reference>
<dbReference type="AlphaFoldDB" id="A0A3T1CZB1"/>
<gene>
    <name evidence="1" type="ORF">KCTCHS21_05920</name>
</gene>
<sequence>MNLDIPHTKGELENLLLHIKSQIDSASNIQQIDLLRLQNLSNKRNEAFELMTNVIKKMQDSRNSIIGNMR</sequence>
<dbReference type="KEGG" id="cohn:KCTCHS21_05920"/>
<accession>A0A3T1CZB1</accession>
<evidence type="ECO:0000313" key="1">
    <source>
        <dbReference type="EMBL" id="BBI31193.1"/>
    </source>
</evidence>
<keyword evidence="2" id="KW-1185">Reference proteome</keyword>
<protein>
    <submittedName>
        <fullName evidence="1">Uncharacterized protein</fullName>
    </submittedName>
</protein>
<evidence type="ECO:0000313" key="2">
    <source>
        <dbReference type="Proteomes" id="UP000289856"/>
    </source>
</evidence>
<proteinExistence type="predicted"/>
<dbReference type="Proteomes" id="UP000289856">
    <property type="component" value="Chromosome"/>
</dbReference>
<name>A0A3T1CZB1_9BACL</name>